<keyword evidence="9" id="KW-1185">Reference proteome</keyword>
<evidence type="ECO:0000256" key="2">
    <source>
        <dbReference type="ARBA" id="ARBA00022741"/>
    </source>
</evidence>
<keyword evidence="4" id="KW-0067">ATP-binding</keyword>
<feature type="region of interest" description="Disordered" evidence="6">
    <location>
        <begin position="1202"/>
        <end position="1267"/>
    </location>
</feature>
<dbReference type="Pfam" id="PF00004">
    <property type="entry name" value="AAA"/>
    <property type="match status" value="3"/>
</dbReference>
<keyword evidence="5" id="KW-0175">Coiled coil</keyword>
<dbReference type="Pfam" id="PF13086">
    <property type="entry name" value="AAA_11"/>
    <property type="match status" value="1"/>
</dbReference>
<dbReference type="GO" id="GO:0005524">
    <property type="term" value="F:ATP binding"/>
    <property type="evidence" value="ECO:0007669"/>
    <property type="project" value="UniProtKB-KW"/>
</dbReference>
<gene>
    <name evidence="8" type="ORF">T440DRAFT_444226</name>
</gene>
<proteinExistence type="inferred from homology"/>
<dbReference type="SUPFAM" id="SSF52540">
    <property type="entry name" value="P-loop containing nucleoside triphosphate hydrolases"/>
    <property type="match status" value="4"/>
</dbReference>
<dbReference type="InterPro" id="IPR050773">
    <property type="entry name" value="CbxX/CfxQ_RuBisCO_ESX"/>
</dbReference>
<dbReference type="PANTHER" id="PTHR43392:SF2">
    <property type="entry name" value="AAA-TYPE ATPASE FAMILY PROTEIN _ ANKYRIN REPEAT FAMILY PROTEIN"/>
    <property type="match status" value="1"/>
</dbReference>
<keyword evidence="3" id="KW-0347">Helicase</keyword>
<evidence type="ECO:0000256" key="3">
    <source>
        <dbReference type="ARBA" id="ARBA00022806"/>
    </source>
</evidence>
<dbReference type="FunFam" id="1.10.8.60:FF:000159">
    <property type="entry name" value="p-loop containing nucleoside triphosphate hydrolase protein"/>
    <property type="match status" value="1"/>
</dbReference>
<protein>
    <submittedName>
        <fullName evidence="8">P-loop containing nucleoside triphosphate hydrolase protein</fullName>
    </submittedName>
</protein>
<dbReference type="InterPro" id="IPR003959">
    <property type="entry name" value="ATPase_AAA_core"/>
</dbReference>
<dbReference type="CDD" id="cd22265">
    <property type="entry name" value="UDM1_RNF168"/>
    <property type="match status" value="1"/>
</dbReference>
<dbReference type="FunFam" id="1.10.8.60:FF:000160">
    <property type="entry name" value="WGS project CABT00000000 data, contig 2.55"/>
    <property type="match status" value="1"/>
</dbReference>
<dbReference type="EMBL" id="MU006295">
    <property type="protein sequence ID" value="KAF2853411.1"/>
    <property type="molecule type" value="Genomic_DNA"/>
</dbReference>
<evidence type="ECO:0000313" key="9">
    <source>
        <dbReference type="Proteomes" id="UP000799423"/>
    </source>
</evidence>
<name>A0A6A7BD15_9PLEO</name>
<dbReference type="CDD" id="cd18808">
    <property type="entry name" value="SF1_C_Upf1"/>
    <property type="match status" value="1"/>
</dbReference>
<dbReference type="Pfam" id="PF17866">
    <property type="entry name" value="AAA_lid_6"/>
    <property type="match status" value="2"/>
</dbReference>
<evidence type="ECO:0000256" key="4">
    <source>
        <dbReference type="ARBA" id="ARBA00022840"/>
    </source>
</evidence>
<keyword evidence="2" id="KW-0547">Nucleotide-binding</keyword>
<dbReference type="FunFam" id="3.40.50.300:FF:001660">
    <property type="entry name" value="NF-X1 finger and helicase protein, putative"/>
    <property type="match status" value="1"/>
</dbReference>
<dbReference type="InterPro" id="IPR041677">
    <property type="entry name" value="DNA2/NAM7_AAA_11"/>
</dbReference>
<evidence type="ECO:0000256" key="5">
    <source>
        <dbReference type="SAM" id="Coils"/>
    </source>
</evidence>
<feature type="domain" description="AAA+ ATPase" evidence="7">
    <location>
        <begin position="476"/>
        <end position="881"/>
    </location>
</feature>
<dbReference type="PRINTS" id="PR00819">
    <property type="entry name" value="CBXCFQXSUPER"/>
</dbReference>
<comment type="similarity">
    <text evidence="1">Belongs to the CbxX/CfxQ family.</text>
</comment>
<feature type="compositionally biased region" description="Polar residues" evidence="6">
    <location>
        <begin position="1210"/>
        <end position="1254"/>
    </location>
</feature>
<feature type="domain" description="AAA+ ATPase" evidence="7">
    <location>
        <begin position="1603"/>
        <end position="1746"/>
    </location>
</feature>
<dbReference type="InterPro" id="IPR003593">
    <property type="entry name" value="AAA+_ATPase"/>
</dbReference>
<feature type="domain" description="AAA+ ATPase" evidence="7">
    <location>
        <begin position="1875"/>
        <end position="2012"/>
    </location>
</feature>
<dbReference type="CDD" id="cd17936">
    <property type="entry name" value="EEXXEc_NFX1"/>
    <property type="match status" value="1"/>
</dbReference>
<dbReference type="InterPro" id="IPR047187">
    <property type="entry name" value="SF1_C_Upf1"/>
</dbReference>
<dbReference type="Pfam" id="PF13087">
    <property type="entry name" value="AAA_12"/>
    <property type="match status" value="1"/>
</dbReference>
<dbReference type="Gene3D" id="1.10.8.60">
    <property type="match status" value="2"/>
</dbReference>
<feature type="coiled-coil region" evidence="5">
    <location>
        <begin position="1158"/>
        <end position="1196"/>
    </location>
</feature>
<evidence type="ECO:0000313" key="8">
    <source>
        <dbReference type="EMBL" id="KAF2853411.1"/>
    </source>
</evidence>
<dbReference type="CDD" id="cd06008">
    <property type="entry name" value="NF-X1-zinc-finger"/>
    <property type="match status" value="1"/>
</dbReference>
<evidence type="ECO:0000256" key="1">
    <source>
        <dbReference type="ARBA" id="ARBA00010378"/>
    </source>
</evidence>
<dbReference type="GO" id="GO:0004386">
    <property type="term" value="F:helicase activity"/>
    <property type="evidence" value="ECO:0007669"/>
    <property type="project" value="InterPro"/>
</dbReference>
<dbReference type="InterPro" id="IPR027417">
    <property type="entry name" value="P-loop_NTPase"/>
</dbReference>
<dbReference type="Proteomes" id="UP000799423">
    <property type="component" value="Unassembled WGS sequence"/>
</dbReference>
<feature type="domain" description="AAA+ ATPase" evidence="7">
    <location>
        <begin position="1325"/>
        <end position="1461"/>
    </location>
</feature>
<dbReference type="PANTHER" id="PTHR43392">
    <property type="entry name" value="AAA-TYPE ATPASE FAMILY PROTEIN / ANKYRIN REPEAT FAMILY PROTEIN"/>
    <property type="match status" value="1"/>
</dbReference>
<dbReference type="GO" id="GO:0016887">
    <property type="term" value="F:ATP hydrolysis activity"/>
    <property type="evidence" value="ECO:0007669"/>
    <property type="project" value="InterPro"/>
</dbReference>
<dbReference type="InterPro" id="IPR000641">
    <property type="entry name" value="CbxX/CfxQ"/>
</dbReference>
<accession>A0A6A7BD15</accession>
<feature type="coiled-coil region" evidence="5">
    <location>
        <begin position="2222"/>
        <end position="2286"/>
    </location>
</feature>
<dbReference type="SMART" id="SM00382">
    <property type="entry name" value="AAA"/>
    <property type="match status" value="4"/>
</dbReference>
<dbReference type="OrthoDB" id="2423195at2759"/>
<keyword evidence="8" id="KW-0378">Hydrolase</keyword>
<dbReference type="InterPro" id="IPR041679">
    <property type="entry name" value="DNA2/NAM7-like_C"/>
</dbReference>
<sequence>MADAEAAAKRVTGLMKLFNTVIHGREMKSAADGNRFLEALCAQEDVSKCVECLIAAPAGLGAVATAFRFARDSTFLNGPATSVIRHLAAPSVKQLYGGQFLYRILERIVQPPSFWNTFVEAYHARILTPDGTHAFAWLLLELLCSRLENIPDVRSVAERITGNESLINNDSLEVRNIGQKIKHVIGSTSGDSLDGPGGRHDNDFADYRKIKILPTPDEFAFDGEPFYRRADAIEATESQDRGAMHLDNQYRMLREDLLWELRTDFQVATGQKKGRKKTFLTNLQFKGIDCGPHTKRKQCLLKLQCQQDIPQLSKIKGAAARLKYTKENSKLLKHQSLGCLVSNDRLIAFATIDRNATLLAHVPPVIVLRINEVHSFGKVLMSCKTSSDLSFVQVDTAVFAYEPILKCLQSMIEVPLEEQLLTFTPGSAESLSGIQPTSIINEIRNNWEDDLQDVVGTNRPLQLDLAQTESLLTGLANKVSLIQGPPGTGKSFLGSLIARILHDTTTETILVLTYTNHALDQFLDDIRSVGIPDASIVRLGGKFSSSTQALSIFEQRTSDKMDRQTHAMIQEQKAQAESYHDVLTAKMTIFSQTNITKRTLLDYLEFSDDSEYFDAFVVPDNDDGMSLVGKNNKKVDESYLLERWLKGEEAGAIGRPSAEAYPHIWSIDRQDRKLMRDKWHRAILKEQIAEINTLVSKFNTCCDEIDQLCRWRQGKILGQKRIIGCTTTGAAKYTEDIRKVSPGVVLVEEAGEILESHILTAMTPTTKQLVLIGDHKQLRPKVNKYALTVEKGDGFDLNVSMFERLVNSGVPHTILNKQHRMRPEISTLVRSLAYPELEDAERTIERPALRGFQDTVIFVSHSHPELNADFLADRRDEGSKTSKENIYEANMVLKCVRYLGQQGYGTDDIVILTPYLGQLYLLMRTLMEENDPILNDLDSHELIRAGLRTPAAANVSKRSIRISTIDNFQGEESDIVIACLTRSNAIGDIGFMSAPQRVNVLLSRARNALIMIGNPDTFMNAYKGRDVWVPLMNHLTRDGHVYDGFPVKCEQHPDRIALLTEAAHFDAVCPDGGCSEPCGKMLNCDVHTCPARCHRLQDHSKMNCGAIIALTCPVGHKNNRKCHEKAISSCQKCDDEARAKEKKRQRDYKLDQDRQAKQQAYAAQLAEIEDEIEHRKRKMKDQADDLDRKNAIAQKIQDLQNLKAKDAKARNTSPFRFSTTGAATTASEDAQSSSDQTSSPQEPKNNASRVSVSNMLPEETEKMEGWDVSEAKDDWDWQKEYEGANNEALDSLMSMIGLESVKQQFLGIKAKVDTIVRQNVSLAGERFGATLLGNPGTGKTTVARLYAKFLVEVGALPGDHFIESSGSALANDGVSACKAHIDKLLEEGGGVFFIDEAYQLVSGNNYGGKAVLDYLLAEIENLTGKVVFVLAGYHKQMEAFFAHNPGIPSRIPLQMEFQDYTDQELQLIFCQYIDKKYKGNMQIQDGMSGLYVRIVARRIGRGRGRDGFGNAREVQNRISQITERQARRLRKERRSGAMPSDNILLKEDLIGPEPSSVLKNNAAWAKLQKLIGLKSVKQSVQSLLDGIQFNYQRELEEKPIVQYSLNRCLIGSPGTGKTSVAKLYGRILADIGLLSNGEVVVKNPADFVGSVLGGSEANTKAILASTVGKVLIIDEAYMLATGASGDPYKVAVIDTIVAEVQSTQGEDRCVLLLGYKDQMEEMFRDVNPGLARRFPLESAFVFEDFDDAEIRRILDLKLKEIEFEATDQAKKVAMDVIQRARNRPNFGNAGEVDIILDRAKALHQKHITAGTVKQCDILEAIDFDPDHDRGERAATNLPALFRDVVGCEDLIRQFQGYQTTAANMKALGMDPREQLPFNFLFKGPPGTGKTTTAQKMGKVFYDMGLLSQAKVEECSATDMIGQYVGQTGPKVQKLMEKAMGKVLFIDEAYRLAEGGFATEAMDELVDCLTKPKFAQKLVVILAGYDKDIDRLMSMNPGLTSRFPESVVFKHLEPAACLELIIKVLVDLKRRKKAPLDLSIISPPSPELQQRILALFGELSALDSWGNARDVKSLAQSMFGTLISTAVPPVTSLVLTDSIVLGALSSMLEERSRRNDAIGTPRFPNRLPLGPLQQGKSQSQKPPFIPAPELVTKAASIPAPPPPPPPAQAPKIDQATEPPKATKHTQVPQQEPEDPLDAIFSAKRDPGVSDATWAQLTRDKHAHVAKEREFRRLRQEKAAEEQRIEDLWRAEKAAADEQERRAREAERIQAEIEKRRRDEELAAVEREREVERRRQEMIRVLGPCPMGYQWIKSSGGYRCAGGSHWLDDDVLGV</sequence>
<reference evidence="8" key="1">
    <citation type="submission" date="2020-01" db="EMBL/GenBank/DDBJ databases">
        <authorList>
            <consortium name="DOE Joint Genome Institute"/>
            <person name="Haridas S."/>
            <person name="Albert R."/>
            <person name="Binder M."/>
            <person name="Bloem J."/>
            <person name="Labutti K."/>
            <person name="Salamov A."/>
            <person name="Andreopoulos B."/>
            <person name="Baker S.E."/>
            <person name="Barry K."/>
            <person name="Bills G."/>
            <person name="Bluhm B.H."/>
            <person name="Cannon C."/>
            <person name="Castanera R."/>
            <person name="Culley D.E."/>
            <person name="Daum C."/>
            <person name="Ezra D."/>
            <person name="Gonzalez J.B."/>
            <person name="Henrissat B."/>
            <person name="Kuo A."/>
            <person name="Liang C."/>
            <person name="Lipzen A."/>
            <person name="Lutzoni F."/>
            <person name="Magnuson J."/>
            <person name="Mondo S."/>
            <person name="Nolan M."/>
            <person name="Ohm R."/>
            <person name="Pangilinan J."/>
            <person name="Park H.-J."/>
            <person name="Ramirez L."/>
            <person name="Alfaro M."/>
            <person name="Sun H."/>
            <person name="Tritt A."/>
            <person name="Yoshinaga Y."/>
            <person name="Zwiers L.-H."/>
            <person name="Turgeon B.G."/>
            <person name="Goodwin S.B."/>
            <person name="Spatafora J.W."/>
            <person name="Crous P.W."/>
            <person name="Grigoriev I.V."/>
        </authorList>
    </citation>
    <scope>NUCLEOTIDE SEQUENCE</scope>
    <source>
        <strain evidence="8">IPT5</strain>
    </source>
</reference>
<dbReference type="FunFam" id="3.40.50.300:FF:000216">
    <property type="entry name" value="Type VII secretion ATPase EccA"/>
    <property type="match status" value="3"/>
</dbReference>
<evidence type="ECO:0000256" key="6">
    <source>
        <dbReference type="SAM" id="MobiDB-lite"/>
    </source>
</evidence>
<dbReference type="CDD" id="cd00009">
    <property type="entry name" value="AAA"/>
    <property type="match status" value="3"/>
</dbReference>
<dbReference type="Gene3D" id="3.40.50.300">
    <property type="entry name" value="P-loop containing nucleotide triphosphate hydrolases"/>
    <property type="match status" value="6"/>
</dbReference>
<evidence type="ECO:0000259" key="7">
    <source>
        <dbReference type="SMART" id="SM00382"/>
    </source>
</evidence>
<feature type="region of interest" description="Disordered" evidence="6">
    <location>
        <begin position="2109"/>
        <end position="2192"/>
    </location>
</feature>
<feature type="compositionally biased region" description="Pro residues" evidence="6">
    <location>
        <begin position="2157"/>
        <end position="2167"/>
    </location>
</feature>
<organism evidence="8 9">
    <name type="scientific">Plenodomus tracheiphilus IPT5</name>
    <dbReference type="NCBI Taxonomy" id="1408161"/>
    <lineage>
        <taxon>Eukaryota</taxon>
        <taxon>Fungi</taxon>
        <taxon>Dikarya</taxon>
        <taxon>Ascomycota</taxon>
        <taxon>Pezizomycotina</taxon>
        <taxon>Dothideomycetes</taxon>
        <taxon>Pleosporomycetidae</taxon>
        <taxon>Pleosporales</taxon>
        <taxon>Pleosporineae</taxon>
        <taxon>Leptosphaeriaceae</taxon>
        <taxon>Plenodomus</taxon>
    </lineage>
</organism>
<dbReference type="InterPro" id="IPR041627">
    <property type="entry name" value="AAA_lid_6"/>
</dbReference>